<evidence type="ECO:0000313" key="1">
    <source>
        <dbReference type="EMBL" id="SHG57743.1"/>
    </source>
</evidence>
<gene>
    <name evidence="1" type="ORF">SAMN04488530_103164</name>
</gene>
<dbReference type="EMBL" id="FQWX01000003">
    <property type="protein sequence ID" value="SHG57743.1"/>
    <property type="molecule type" value="Genomic_DNA"/>
</dbReference>
<organism evidence="1 2">
    <name type="scientific">Asaccharospora irregularis DSM 2635</name>
    <dbReference type="NCBI Taxonomy" id="1121321"/>
    <lineage>
        <taxon>Bacteria</taxon>
        <taxon>Bacillati</taxon>
        <taxon>Bacillota</taxon>
        <taxon>Clostridia</taxon>
        <taxon>Peptostreptococcales</taxon>
        <taxon>Peptostreptococcaceae</taxon>
        <taxon>Asaccharospora</taxon>
    </lineage>
</organism>
<protein>
    <submittedName>
        <fullName evidence="1">Uncharacterized protein</fullName>
    </submittedName>
</protein>
<dbReference type="STRING" id="1121321.SAMN04488530_103164"/>
<reference evidence="2" key="1">
    <citation type="submission" date="2016-11" db="EMBL/GenBank/DDBJ databases">
        <authorList>
            <person name="Varghese N."/>
            <person name="Submissions S."/>
        </authorList>
    </citation>
    <scope>NUCLEOTIDE SEQUENCE [LARGE SCALE GENOMIC DNA]</scope>
    <source>
        <strain evidence="2">DSM 2635</strain>
    </source>
</reference>
<keyword evidence="2" id="KW-1185">Reference proteome</keyword>
<accession>A0A1M5L002</accession>
<dbReference type="AlphaFoldDB" id="A0A1M5L002"/>
<proteinExistence type="predicted"/>
<sequence>MYRQIDSVILGGVYEITLDSVDCENGQQTWIYTVTELDGQDISSWALQICEDAEVESSTPQAIVEDPNTGQGLGNCFNINNEDGCFVGSSEPVVLKQAKWNIESSFTTGTFEFTLDDCYEIGDVYVAVKSGNNCFCGMIQGPICSDSVGRGILFI</sequence>
<dbReference type="RefSeq" id="WP_073124017.1">
    <property type="nucleotide sequence ID" value="NZ_BAABCH010000103.1"/>
</dbReference>
<evidence type="ECO:0000313" key="2">
    <source>
        <dbReference type="Proteomes" id="UP000243255"/>
    </source>
</evidence>
<name>A0A1M5L002_9FIRM</name>
<dbReference type="OrthoDB" id="1925550at2"/>
<dbReference type="Proteomes" id="UP000243255">
    <property type="component" value="Unassembled WGS sequence"/>
</dbReference>